<dbReference type="OrthoDB" id="432169at2759"/>
<protein>
    <submittedName>
        <fullName evidence="5">Nitrite reductase (NAD(P)H) small subunit-like protein</fullName>
    </submittedName>
</protein>
<dbReference type="GO" id="GO:0051537">
    <property type="term" value="F:2 iron, 2 sulfur cluster binding"/>
    <property type="evidence" value="ECO:0007669"/>
    <property type="project" value="UniProtKB-KW"/>
</dbReference>
<dbReference type="Proteomes" id="UP000616769">
    <property type="component" value="Unassembled WGS sequence"/>
</dbReference>
<dbReference type="AlphaFoldDB" id="A0A132A3T5"/>
<sequence>MSDSRFQEKLICRLDEISLNQTKVVLVNDVKICVYRQSSDEILAFGNECSHFGAPLNSG</sequence>
<evidence type="ECO:0000256" key="3">
    <source>
        <dbReference type="ARBA" id="ARBA00023004"/>
    </source>
</evidence>
<reference evidence="5 6" key="1">
    <citation type="journal article" date="2015" name="Parasit. Vectors">
        <title>Draft genome of the scabies mite.</title>
        <authorList>
            <person name="Rider S.D.Jr."/>
            <person name="Morgan M.S."/>
            <person name="Arlian L.G."/>
        </authorList>
    </citation>
    <scope>NUCLEOTIDE SEQUENCE [LARGE SCALE GENOMIC DNA]</scope>
    <source>
        <strain evidence="5">Arlian Lab</strain>
    </source>
</reference>
<keyword evidence="1" id="KW-0001">2Fe-2S</keyword>
<evidence type="ECO:0000256" key="4">
    <source>
        <dbReference type="ARBA" id="ARBA00023014"/>
    </source>
</evidence>
<keyword evidence="2" id="KW-0479">Metal-binding</keyword>
<dbReference type="SUPFAM" id="SSF50022">
    <property type="entry name" value="ISP domain"/>
    <property type="match status" value="1"/>
</dbReference>
<dbReference type="EMBL" id="JXLN01010368">
    <property type="protein sequence ID" value="KPM05584.1"/>
    <property type="molecule type" value="Genomic_DNA"/>
</dbReference>
<comment type="caution">
    <text evidence="5">The sequence shown here is derived from an EMBL/GenBank/DDBJ whole genome shotgun (WGS) entry which is preliminary data.</text>
</comment>
<dbReference type="GO" id="GO:0046872">
    <property type="term" value="F:metal ion binding"/>
    <property type="evidence" value="ECO:0007669"/>
    <property type="project" value="UniProtKB-KW"/>
</dbReference>
<dbReference type="Gene3D" id="2.102.10.10">
    <property type="entry name" value="Rieske [2Fe-2S] iron-sulphur domain"/>
    <property type="match status" value="1"/>
</dbReference>
<gene>
    <name evidence="5" type="ORF">QR98_0040490</name>
</gene>
<organism evidence="5 6">
    <name type="scientific">Sarcoptes scabiei</name>
    <name type="common">Itch mite</name>
    <name type="synonym">Acarus scabiei</name>
    <dbReference type="NCBI Taxonomy" id="52283"/>
    <lineage>
        <taxon>Eukaryota</taxon>
        <taxon>Metazoa</taxon>
        <taxon>Ecdysozoa</taxon>
        <taxon>Arthropoda</taxon>
        <taxon>Chelicerata</taxon>
        <taxon>Arachnida</taxon>
        <taxon>Acari</taxon>
        <taxon>Acariformes</taxon>
        <taxon>Sarcoptiformes</taxon>
        <taxon>Astigmata</taxon>
        <taxon>Psoroptidia</taxon>
        <taxon>Sarcoptoidea</taxon>
        <taxon>Sarcoptidae</taxon>
        <taxon>Sarcoptinae</taxon>
        <taxon>Sarcoptes</taxon>
    </lineage>
</organism>
<keyword evidence="3" id="KW-0408">Iron</keyword>
<keyword evidence="4" id="KW-0411">Iron-sulfur</keyword>
<dbReference type="VEuPathDB" id="VectorBase:SSCA000111"/>
<evidence type="ECO:0000256" key="2">
    <source>
        <dbReference type="ARBA" id="ARBA00022723"/>
    </source>
</evidence>
<proteinExistence type="predicted"/>
<dbReference type="InterPro" id="IPR017941">
    <property type="entry name" value="Rieske_2Fe-2S"/>
</dbReference>
<dbReference type="InterPro" id="IPR036922">
    <property type="entry name" value="Rieske_2Fe-2S_sf"/>
</dbReference>
<evidence type="ECO:0000256" key="1">
    <source>
        <dbReference type="ARBA" id="ARBA00022714"/>
    </source>
</evidence>
<accession>A0A132A3T5</accession>
<name>A0A132A3T5_SARSC</name>
<dbReference type="Pfam" id="PF00355">
    <property type="entry name" value="Rieske"/>
    <property type="match status" value="1"/>
</dbReference>
<evidence type="ECO:0000313" key="5">
    <source>
        <dbReference type="EMBL" id="KPM05584.1"/>
    </source>
</evidence>
<evidence type="ECO:0000313" key="6">
    <source>
        <dbReference type="Proteomes" id="UP000616769"/>
    </source>
</evidence>
<dbReference type="PROSITE" id="PS51296">
    <property type="entry name" value="RIESKE"/>
    <property type="match status" value="1"/>
</dbReference>